<feature type="signal peptide" evidence="1">
    <location>
        <begin position="1"/>
        <end position="22"/>
    </location>
</feature>
<sequence>MKKTIALVSLASAVLAGCSTYAVPRYSISADNVTALKTAAVNGVGVGAFTQTLSANQHPNEIMCRGVGPIKTQDGEPFAEFIRRAFISELKIAGVYAPTAPIQLTGHLDSIDFSSTSGIWNLTLTVTSSNGQHMQVAEKYTYTTSYYGETACNQTAQALMPAVQDLIGKVVHAPEFASLLK</sequence>
<evidence type="ECO:0000313" key="2">
    <source>
        <dbReference type="EMBL" id="AKJ69771.1"/>
    </source>
</evidence>
<name>A0A0G3EYB8_9BURK</name>
<evidence type="ECO:0000313" key="3">
    <source>
        <dbReference type="Proteomes" id="UP000036700"/>
    </source>
</evidence>
<evidence type="ECO:0008006" key="4">
    <source>
        <dbReference type="Google" id="ProtNLM"/>
    </source>
</evidence>
<dbReference type="OrthoDB" id="7596528at2"/>
<gene>
    <name evidence="2" type="ORF">ABW99_17750</name>
</gene>
<dbReference type="RefSeq" id="WP_047215680.1">
    <property type="nucleotide sequence ID" value="NZ_CP011568.3"/>
</dbReference>
<dbReference type="KEGG" id="ptx:ABW99_17750"/>
<proteinExistence type="predicted"/>
<organism evidence="2 3">
    <name type="scientific">Pandoraea thiooxydans</name>
    <dbReference type="NCBI Taxonomy" id="445709"/>
    <lineage>
        <taxon>Bacteria</taxon>
        <taxon>Pseudomonadati</taxon>
        <taxon>Pseudomonadota</taxon>
        <taxon>Betaproteobacteria</taxon>
        <taxon>Burkholderiales</taxon>
        <taxon>Burkholderiaceae</taxon>
        <taxon>Pandoraea</taxon>
    </lineage>
</organism>
<dbReference type="PROSITE" id="PS51257">
    <property type="entry name" value="PROKAR_LIPOPROTEIN"/>
    <property type="match status" value="1"/>
</dbReference>
<accession>A0A0G3EYB8</accession>
<evidence type="ECO:0000256" key="1">
    <source>
        <dbReference type="SAM" id="SignalP"/>
    </source>
</evidence>
<keyword evidence="1" id="KW-0732">Signal</keyword>
<dbReference type="AlphaFoldDB" id="A0A0G3EYB8"/>
<feature type="chain" id="PRO_5002553596" description="Lipoprotein" evidence="1">
    <location>
        <begin position="23"/>
        <end position="181"/>
    </location>
</feature>
<reference evidence="3" key="1">
    <citation type="submission" date="2015-06" db="EMBL/GenBank/DDBJ databases">
        <authorList>
            <person name="Lim Y.L."/>
            <person name="Ee R."/>
            <person name="Yong D."/>
            <person name="How K.Y."/>
            <person name="Yin W.F."/>
            <person name="Chan K.G."/>
        </authorList>
    </citation>
    <scope>NUCLEOTIDE SEQUENCE [LARGE SCALE GENOMIC DNA]</scope>
    <source>
        <strain evidence="3">DSM 25325</strain>
    </source>
</reference>
<dbReference type="EMBL" id="CP011568">
    <property type="protein sequence ID" value="AKJ69771.1"/>
    <property type="molecule type" value="Genomic_DNA"/>
</dbReference>
<dbReference type="Proteomes" id="UP000036700">
    <property type="component" value="Chromosome"/>
</dbReference>
<keyword evidence="3" id="KW-1185">Reference proteome</keyword>
<protein>
    <recommendedName>
        <fullName evidence="4">Lipoprotein</fullName>
    </recommendedName>
</protein>
<dbReference type="PATRIC" id="fig|445709.3.peg.3746"/>